<keyword evidence="3" id="KW-1185">Reference proteome</keyword>
<name>A0A7Y9C690_9FLAO</name>
<keyword evidence="2" id="KW-0645">Protease</keyword>
<dbReference type="PROSITE" id="PS51257">
    <property type="entry name" value="PROKAR_LIPOPROTEIN"/>
    <property type="match status" value="1"/>
</dbReference>
<evidence type="ECO:0000259" key="1">
    <source>
        <dbReference type="Pfam" id="PF14343"/>
    </source>
</evidence>
<dbReference type="AlphaFoldDB" id="A0A7Y9C690"/>
<organism evidence="2 3">
    <name type="scientific">Flavobacterium agri</name>
    <dbReference type="NCBI Taxonomy" id="2743471"/>
    <lineage>
        <taxon>Bacteria</taxon>
        <taxon>Pseudomonadati</taxon>
        <taxon>Bacteroidota</taxon>
        <taxon>Flavobacteriia</taxon>
        <taxon>Flavobacteriales</taxon>
        <taxon>Flavobacteriaceae</taxon>
        <taxon>Flavobacterium</taxon>
    </lineage>
</organism>
<evidence type="ECO:0000313" key="3">
    <source>
        <dbReference type="Proteomes" id="UP000535020"/>
    </source>
</evidence>
<protein>
    <submittedName>
        <fullName evidence="2">Protease complex subunit PrcB family protein</fullName>
    </submittedName>
</protein>
<gene>
    <name evidence="2" type="ORF">HZF10_03595</name>
</gene>
<dbReference type="InterPro" id="IPR025748">
    <property type="entry name" value="PrcB_C_dom"/>
</dbReference>
<accession>A0A7Y9C690</accession>
<keyword evidence="2" id="KW-0378">Hydrolase</keyword>
<evidence type="ECO:0000313" key="2">
    <source>
        <dbReference type="EMBL" id="NYA69992.1"/>
    </source>
</evidence>
<comment type="caution">
    <text evidence="2">The sequence shown here is derived from an EMBL/GenBank/DDBJ whole genome shotgun (WGS) entry which is preliminary data.</text>
</comment>
<dbReference type="GO" id="GO:0006508">
    <property type="term" value="P:proteolysis"/>
    <property type="evidence" value="ECO:0007669"/>
    <property type="project" value="UniProtKB-KW"/>
</dbReference>
<dbReference type="Proteomes" id="UP000535020">
    <property type="component" value="Unassembled WGS sequence"/>
</dbReference>
<dbReference type="EMBL" id="JACBJI010000001">
    <property type="protein sequence ID" value="NYA69992.1"/>
    <property type="molecule type" value="Genomic_DNA"/>
</dbReference>
<sequence>MRKIATAALLVFLAACSSAPKSKGEKPIYEVLTSQSDGGGNIHFFEILTTPEEIKMLQADENLRKKISASDLDTANFIILNMGEKNTGGYAITVDKVEEKPDKIVVTVKETEPKSGDMTVQVITYPYAIIKINSKKPIEIK</sequence>
<dbReference type="RefSeq" id="WP_176004807.1">
    <property type="nucleotide sequence ID" value="NZ_JABWMI010000005.1"/>
</dbReference>
<proteinExistence type="predicted"/>
<feature type="domain" description="PrcB C-terminal" evidence="1">
    <location>
        <begin position="77"/>
        <end position="133"/>
    </location>
</feature>
<dbReference type="Pfam" id="PF14343">
    <property type="entry name" value="PrcB_C"/>
    <property type="match status" value="1"/>
</dbReference>
<reference evidence="2 3" key="1">
    <citation type="submission" date="2020-07" db="EMBL/GenBank/DDBJ databases">
        <authorList>
            <person name="Sun Q."/>
        </authorList>
    </citation>
    <scope>NUCLEOTIDE SEQUENCE [LARGE SCALE GENOMIC DNA]</scope>
    <source>
        <strain evidence="2 3">MAH-1</strain>
    </source>
</reference>
<dbReference type="GO" id="GO:0008233">
    <property type="term" value="F:peptidase activity"/>
    <property type="evidence" value="ECO:0007669"/>
    <property type="project" value="UniProtKB-KW"/>
</dbReference>